<sequence>MLKIVKWVFIVALALLVGGVLHYNLPRHDIVRIIGTENRRVTPGWNSMFYSNAEPGSAAGQVRDVFFINTALPNGRERVFRNEDTGWGWPPYFKFSAYDIQAQVANLASTAEAPRWVAVRHYGWRNQFLTIFPNAVKVWEVPGPDTRIIPWFNIIFLTVSVALVWAIAARVIRWRHRRLQPALDRLDQRIDARRAGISRWFKGK</sequence>
<dbReference type="HOGENOM" id="CLU_112460_0_0_5"/>
<evidence type="ECO:0008006" key="4">
    <source>
        <dbReference type="Google" id="ProtNLM"/>
    </source>
</evidence>
<dbReference type="Proteomes" id="UP000000692">
    <property type="component" value="Chromosome"/>
</dbReference>
<proteinExistence type="predicted"/>
<evidence type="ECO:0000313" key="2">
    <source>
        <dbReference type="EMBL" id="AEM41519.1"/>
    </source>
</evidence>
<evidence type="ECO:0000313" key="3">
    <source>
        <dbReference type="Proteomes" id="UP000000692"/>
    </source>
</evidence>
<feature type="transmembrane region" description="Helical" evidence="1">
    <location>
        <begin position="148"/>
        <end position="168"/>
    </location>
</feature>
<dbReference type="EMBL" id="CP002018">
    <property type="protein sequence ID" value="AEM41519.1"/>
    <property type="molecule type" value="Genomic_DNA"/>
</dbReference>
<reference evidence="2 3" key="1">
    <citation type="journal article" date="2011" name="J. Bacteriol.">
        <title>Complete genome sequence of the industrial strain Ketogulonicigenium vulgare WSH-001.</title>
        <authorList>
            <person name="Liu L."/>
            <person name="Li Y."/>
            <person name="Zhang J."/>
            <person name="Zhou Z."/>
            <person name="Liu J."/>
            <person name="Li X."/>
            <person name="Zhou J."/>
            <person name="Du G."/>
            <person name="Wang L."/>
            <person name="Chen J."/>
        </authorList>
    </citation>
    <scope>NUCLEOTIDE SEQUENCE [LARGE SCALE GENOMIC DNA]</scope>
    <source>
        <strain evidence="2 3">WSH-001</strain>
    </source>
</reference>
<gene>
    <name evidence="2" type="ordered locus">KVU_1680</name>
</gene>
<dbReference type="PATRIC" id="fig|759362.5.peg.1729"/>
<keyword evidence="1" id="KW-1133">Transmembrane helix</keyword>
<dbReference type="AlphaFoldDB" id="F9YAI8"/>
<dbReference type="KEGG" id="kvl:KVU_1680"/>
<protein>
    <recommendedName>
        <fullName evidence="4">DUF1523 family protein</fullName>
    </recommendedName>
</protein>
<organism evidence="2 3">
    <name type="scientific">Ketogulonicigenium vulgare (strain WSH-001)</name>
    <dbReference type="NCBI Taxonomy" id="759362"/>
    <lineage>
        <taxon>Bacteria</taxon>
        <taxon>Pseudomonadati</taxon>
        <taxon>Pseudomonadota</taxon>
        <taxon>Alphaproteobacteria</taxon>
        <taxon>Rhodobacterales</taxon>
        <taxon>Roseobacteraceae</taxon>
        <taxon>Ketogulonicigenium</taxon>
    </lineage>
</organism>
<name>F9YAI8_KETVW</name>
<dbReference type="InterPro" id="IPR011088">
    <property type="entry name" value="Phage_phiNM3_A0EWY4"/>
</dbReference>
<keyword evidence="1" id="KW-0812">Transmembrane</keyword>
<feature type="transmembrane region" description="Helical" evidence="1">
    <location>
        <begin position="7"/>
        <end position="25"/>
    </location>
</feature>
<dbReference type="Pfam" id="PF07509">
    <property type="entry name" value="DUF1523"/>
    <property type="match status" value="1"/>
</dbReference>
<dbReference type="OrthoDB" id="5354324at2"/>
<dbReference type="eggNOG" id="ENOG5032VK6">
    <property type="taxonomic scope" value="Bacteria"/>
</dbReference>
<evidence type="ECO:0000256" key="1">
    <source>
        <dbReference type="SAM" id="Phobius"/>
    </source>
</evidence>
<keyword evidence="1" id="KW-0472">Membrane</keyword>
<dbReference type="RefSeq" id="WP_013384875.1">
    <property type="nucleotide sequence ID" value="NC_017384.1"/>
</dbReference>
<keyword evidence="3" id="KW-1185">Reference proteome</keyword>
<accession>F9YAI8</accession>